<dbReference type="RefSeq" id="WP_163346836.1">
    <property type="nucleotide sequence ID" value="NZ_CP048409.1"/>
</dbReference>
<evidence type="ECO:0000313" key="1">
    <source>
        <dbReference type="EMBL" id="QIA08655.1"/>
    </source>
</evidence>
<gene>
    <name evidence="1" type="ORF">G0Q07_13415</name>
</gene>
<dbReference type="AlphaFoldDB" id="A0A6C0RG59"/>
<dbReference type="KEGG" id="drc:G0Q07_13415"/>
<dbReference type="Proteomes" id="UP000474630">
    <property type="component" value="Chromosome"/>
</dbReference>
<dbReference type="EMBL" id="CP048409">
    <property type="protein sequence ID" value="QIA08655.1"/>
    <property type="molecule type" value="Genomic_DNA"/>
</dbReference>
<sequence>MTTLNEKEKRDFATQVAVITEQNAQPLIDAGFDPAKRVGGLRTKITSAEDAEGRQKEAQAAALDATKASNAALKEMYDDASAFVSLIEGLLGKDNSLVRKLKQLRK</sequence>
<organism evidence="1 2">
    <name type="scientific">Draconibacterium halophilum</name>
    <dbReference type="NCBI Taxonomy" id="2706887"/>
    <lineage>
        <taxon>Bacteria</taxon>
        <taxon>Pseudomonadati</taxon>
        <taxon>Bacteroidota</taxon>
        <taxon>Bacteroidia</taxon>
        <taxon>Marinilabiliales</taxon>
        <taxon>Prolixibacteraceae</taxon>
        <taxon>Draconibacterium</taxon>
    </lineage>
</organism>
<protein>
    <submittedName>
        <fullName evidence="1">Uncharacterized protein</fullName>
    </submittedName>
</protein>
<accession>A0A6C0RG59</accession>
<evidence type="ECO:0000313" key="2">
    <source>
        <dbReference type="Proteomes" id="UP000474630"/>
    </source>
</evidence>
<keyword evidence="2" id="KW-1185">Reference proteome</keyword>
<proteinExistence type="predicted"/>
<name>A0A6C0RG59_9BACT</name>
<reference evidence="1 2" key="1">
    <citation type="submission" date="2020-02" db="EMBL/GenBank/DDBJ databases">
        <title>Genome sequencing for Draconibacterium sp. strain M1.</title>
        <authorList>
            <person name="Park S.-J."/>
        </authorList>
    </citation>
    <scope>NUCLEOTIDE SEQUENCE [LARGE SCALE GENOMIC DNA]</scope>
    <source>
        <strain evidence="1 2">M1</strain>
    </source>
</reference>